<gene>
    <name evidence="2" type="ORF">ES319_A07G196700v1</name>
    <name evidence="3" type="ORF">GOBAR_AA08277</name>
</gene>
<keyword evidence="1" id="KW-0732">Signal</keyword>
<organism evidence="3 4">
    <name type="scientific">Gossypium barbadense</name>
    <name type="common">Sea Island cotton</name>
    <name type="synonym">Hibiscus barbadensis</name>
    <dbReference type="NCBI Taxonomy" id="3634"/>
    <lineage>
        <taxon>Eukaryota</taxon>
        <taxon>Viridiplantae</taxon>
        <taxon>Streptophyta</taxon>
        <taxon>Embryophyta</taxon>
        <taxon>Tracheophyta</taxon>
        <taxon>Spermatophyta</taxon>
        <taxon>Magnoliopsida</taxon>
        <taxon>eudicotyledons</taxon>
        <taxon>Gunneridae</taxon>
        <taxon>Pentapetalae</taxon>
        <taxon>rosids</taxon>
        <taxon>malvids</taxon>
        <taxon>Malvales</taxon>
        <taxon>Malvaceae</taxon>
        <taxon>Malvoideae</taxon>
        <taxon>Gossypium</taxon>
    </lineage>
</organism>
<proteinExistence type="predicted"/>
<dbReference type="OrthoDB" id="941736at2759"/>
<evidence type="ECO:0000313" key="2">
    <source>
        <dbReference type="EMBL" id="KAB2075090.1"/>
    </source>
</evidence>
<keyword evidence="5" id="KW-1185">Reference proteome</keyword>
<evidence type="ECO:0000313" key="5">
    <source>
        <dbReference type="Proteomes" id="UP000327439"/>
    </source>
</evidence>
<sequence>MGKLLPTPLFSITLITLMFLYITSTSQATSFASLTNKMNATVTIDESHIEAELLMDLGMGRMLFNYRYLINRAAIRRRPIVTCNRGNAYASCLPAKNQRIRSERCGIYKRRGCF</sequence>
<evidence type="ECO:0000313" key="3">
    <source>
        <dbReference type="EMBL" id="PPS12358.1"/>
    </source>
</evidence>
<protein>
    <recommendedName>
        <fullName evidence="6">Xylanase inhibitor C-terminal domain-containing protein</fullName>
    </recommendedName>
</protein>
<dbReference type="Proteomes" id="UP000239757">
    <property type="component" value="Unassembled WGS sequence"/>
</dbReference>
<dbReference type="EMBL" id="KZ663493">
    <property type="protein sequence ID" value="PPS12358.1"/>
    <property type="molecule type" value="Genomic_DNA"/>
</dbReference>
<name>A0A2P5Y9T3_GOSBA</name>
<feature type="chain" id="PRO_5040583165" description="Xylanase inhibitor C-terminal domain-containing protein" evidence="1">
    <location>
        <begin position="29"/>
        <end position="114"/>
    </location>
</feature>
<reference evidence="2 5" key="2">
    <citation type="submission" date="2019-06" db="EMBL/GenBank/DDBJ databases">
        <title>WGS assembly of Gossypium barbadense.</title>
        <authorList>
            <person name="Chen Z.J."/>
            <person name="Sreedasyam A."/>
            <person name="Ando A."/>
            <person name="Song Q."/>
            <person name="De L."/>
            <person name="Hulse-Kemp A."/>
            <person name="Ding M."/>
            <person name="Ye W."/>
            <person name="Kirkbride R."/>
            <person name="Jenkins J."/>
            <person name="Plott C."/>
            <person name="Lovell J."/>
            <person name="Lin Y.-M."/>
            <person name="Vaughn R."/>
            <person name="Liu B."/>
            <person name="Li W."/>
            <person name="Simpson S."/>
            <person name="Scheffler B."/>
            <person name="Saski C."/>
            <person name="Grover C."/>
            <person name="Hu G."/>
            <person name="Conover J."/>
            <person name="Carlson J."/>
            <person name="Shu S."/>
            <person name="Boston L."/>
            <person name="Williams M."/>
            <person name="Peterson D."/>
            <person name="Mcgee K."/>
            <person name="Jones D."/>
            <person name="Wendel J."/>
            <person name="Stelly D."/>
            <person name="Grimwood J."/>
            <person name="Schmutz J."/>
        </authorList>
    </citation>
    <scope>NUCLEOTIDE SEQUENCE [LARGE SCALE GENOMIC DNA]</scope>
    <source>
        <strain evidence="2">1400233.01</strain>
    </source>
</reference>
<dbReference type="EMBL" id="CM018208">
    <property type="protein sequence ID" value="KAB2075090.1"/>
    <property type="molecule type" value="Genomic_DNA"/>
</dbReference>
<evidence type="ECO:0000313" key="4">
    <source>
        <dbReference type="Proteomes" id="UP000239757"/>
    </source>
</evidence>
<feature type="signal peptide" evidence="1">
    <location>
        <begin position="1"/>
        <end position="28"/>
    </location>
</feature>
<dbReference type="Proteomes" id="UP000327439">
    <property type="component" value="Chromosome A07"/>
</dbReference>
<dbReference type="AlphaFoldDB" id="A0A2P5Y9T3"/>
<reference evidence="3 4" key="1">
    <citation type="submission" date="2015-01" db="EMBL/GenBank/DDBJ databases">
        <title>Genome of allotetraploid Gossypium barbadense reveals genomic plasticity and fiber elongation in cotton evolution.</title>
        <authorList>
            <person name="Chen X."/>
            <person name="Liu X."/>
            <person name="Zhao B."/>
            <person name="Zheng H."/>
            <person name="Hu Y."/>
            <person name="Lu G."/>
            <person name="Yang C."/>
            <person name="Chen J."/>
            <person name="Shan C."/>
            <person name="Zhang L."/>
            <person name="Zhou Y."/>
            <person name="Wang L."/>
            <person name="Guo W."/>
            <person name="Bai Y."/>
            <person name="Ruan J."/>
            <person name="Shangguan X."/>
            <person name="Mao Y."/>
            <person name="Jiang J."/>
            <person name="Zhu Y."/>
            <person name="Lei J."/>
            <person name="Kang H."/>
            <person name="Chen S."/>
            <person name="He X."/>
            <person name="Wang R."/>
            <person name="Wang Y."/>
            <person name="Chen J."/>
            <person name="Wang L."/>
            <person name="Yu S."/>
            <person name="Wang B."/>
            <person name="Wei J."/>
            <person name="Song S."/>
            <person name="Lu X."/>
            <person name="Gao Z."/>
            <person name="Gu W."/>
            <person name="Deng X."/>
            <person name="Ma D."/>
            <person name="Wang S."/>
            <person name="Liang W."/>
            <person name="Fang L."/>
            <person name="Cai C."/>
            <person name="Zhu X."/>
            <person name="Zhou B."/>
            <person name="Zhang Y."/>
            <person name="Chen Z."/>
            <person name="Xu S."/>
            <person name="Zhu R."/>
            <person name="Wang S."/>
            <person name="Zhang T."/>
            <person name="Zhao G."/>
        </authorList>
    </citation>
    <scope>NUCLEOTIDE SEQUENCE [LARGE SCALE GENOMIC DNA]</scope>
    <source>
        <strain evidence="4">cv. Xinhai21</strain>
        <tissue evidence="3">Leaf</tissue>
    </source>
</reference>
<evidence type="ECO:0008006" key="6">
    <source>
        <dbReference type="Google" id="ProtNLM"/>
    </source>
</evidence>
<accession>A0A2P5Y9T3</accession>
<evidence type="ECO:0000256" key="1">
    <source>
        <dbReference type="SAM" id="SignalP"/>
    </source>
</evidence>